<dbReference type="Proteomes" id="UP000507470">
    <property type="component" value="Unassembled WGS sequence"/>
</dbReference>
<dbReference type="InterPro" id="IPR027417">
    <property type="entry name" value="P-loop_NTPase"/>
</dbReference>
<dbReference type="PRINTS" id="PR00449">
    <property type="entry name" value="RASTRNSFRMNG"/>
</dbReference>
<dbReference type="Gene3D" id="3.40.50.300">
    <property type="entry name" value="P-loop containing nucleotide triphosphate hydrolases"/>
    <property type="match status" value="3"/>
</dbReference>
<dbReference type="GO" id="GO:0007264">
    <property type="term" value="P:small GTPase-mediated signal transduction"/>
    <property type="evidence" value="ECO:0007669"/>
    <property type="project" value="InterPro"/>
</dbReference>
<dbReference type="CDD" id="cd00157">
    <property type="entry name" value="Rho"/>
    <property type="match status" value="3"/>
</dbReference>
<evidence type="ECO:0000256" key="2">
    <source>
        <dbReference type="ARBA" id="ARBA00023134"/>
    </source>
</evidence>
<dbReference type="PROSITE" id="PS51419">
    <property type="entry name" value="RAB"/>
    <property type="match status" value="2"/>
</dbReference>
<reference evidence="3 4" key="1">
    <citation type="submission" date="2020-06" db="EMBL/GenBank/DDBJ databases">
        <authorList>
            <person name="Li R."/>
            <person name="Bekaert M."/>
        </authorList>
    </citation>
    <scope>NUCLEOTIDE SEQUENCE [LARGE SCALE GENOMIC DNA]</scope>
    <source>
        <strain evidence="4">wild</strain>
    </source>
</reference>
<dbReference type="InterPro" id="IPR001806">
    <property type="entry name" value="Small_GTPase"/>
</dbReference>
<dbReference type="NCBIfam" id="TIGR00231">
    <property type="entry name" value="small_GTP"/>
    <property type="match status" value="3"/>
</dbReference>
<proteinExistence type="predicted"/>
<dbReference type="PROSITE" id="PS51420">
    <property type="entry name" value="RHO"/>
    <property type="match status" value="3"/>
</dbReference>
<evidence type="ECO:0000313" key="3">
    <source>
        <dbReference type="EMBL" id="CAC5373614.1"/>
    </source>
</evidence>
<dbReference type="GO" id="GO:0003924">
    <property type="term" value="F:GTPase activity"/>
    <property type="evidence" value="ECO:0007669"/>
    <property type="project" value="InterPro"/>
</dbReference>
<dbReference type="FunFam" id="3.40.50.300:FF:000118">
    <property type="entry name" value="Rho-related GTP-binding protein RhoG"/>
    <property type="match status" value="2"/>
</dbReference>
<dbReference type="SMART" id="SM00173">
    <property type="entry name" value="RAS"/>
    <property type="match status" value="3"/>
</dbReference>
<keyword evidence="4" id="KW-1185">Reference proteome</keyword>
<evidence type="ECO:0000313" key="4">
    <source>
        <dbReference type="Proteomes" id="UP000507470"/>
    </source>
</evidence>
<dbReference type="InterPro" id="IPR005225">
    <property type="entry name" value="Small_GTP-bd"/>
</dbReference>
<dbReference type="GO" id="GO:0005525">
    <property type="term" value="F:GTP binding"/>
    <property type="evidence" value="ECO:0007669"/>
    <property type="project" value="UniProtKB-KW"/>
</dbReference>
<dbReference type="EMBL" id="CACVKT020001916">
    <property type="protein sequence ID" value="CAC5373614.1"/>
    <property type="molecule type" value="Genomic_DNA"/>
</dbReference>
<dbReference type="OrthoDB" id="8830751at2759"/>
<keyword evidence="2" id="KW-0342">GTP-binding</keyword>
<dbReference type="Pfam" id="PF00071">
    <property type="entry name" value="Ras"/>
    <property type="match status" value="3"/>
</dbReference>
<dbReference type="AlphaFoldDB" id="A0A6J8AXR1"/>
<dbReference type="SMART" id="SM00176">
    <property type="entry name" value="RAN"/>
    <property type="match status" value="1"/>
</dbReference>
<dbReference type="InterPro" id="IPR003578">
    <property type="entry name" value="Small_GTPase_Rho"/>
</dbReference>
<protein>
    <submittedName>
        <fullName evidence="3">RAC2</fullName>
    </submittedName>
</protein>
<dbReference type="PROSITE" id="PS51421">
    <property type="entry name" value="RAS"/>
    <property type="match status" value="2"/>
</dbReference>
<evidence type="ECO:0000256" key="1">
    <source>
        <dbReference type="ARBA" id="ARBA00022741"/>
    </source>
</evidence>
<dbReference type="SMART" id="SM00174">
    <property type="entry name" value="RHO"/>
    <property type="match status" value="3"/>
</dbReference>
<keyword evidence="1" id="KW-0547">Nucleotide-binding</keyword>
<dbReference type="SUPFAM" id="SSF52540">
    <property type="entry name" value="P-loop containing nucleoside triphosphate hydrolases"/>
    <property type="match status" value="3"/>
</dbReference>
<name>A0A6J8AXR1_MYTCO</name>
<dbReference type="PANTHER" id="PTHR24072">
    <property type="entry name" value="RHO FAMILY GTPASE"/>
    <property type="match status" value="1"/>
</dbReference>
<sequence length="534" mass="60952">MQHLKCVVVGDGDVGKTCLLMCYSTNTFNDDYLPTIFDNYKTTVKVNDIYVELGLWDTAGQEDFDRFRPLSYPQTDVVLVCFSLVHRPSFENVTHRWIPEIRHHCPGIPVVLVGTKLDIRQDGEPQNSKRIYKNNHTVSFSEGQSLAQKVDAVKYLECSAKTQEGLHLVFEVAIKAVLFPSQHKQKRRSCTLFNVGKSCLLMCYSTNTFNDDHIPTIYDNYKATAIVNDIPVELGLWDTAGQEDYDRIRPLSYPQTWIPEIRHHCPRTPILLVGTKLDIRKDKGPGSSNHTEKNSHPVSFSEGQSLANQIDAIKYLECSAKTQEGIKEVFEEAIKAVLFPSKRGPKHRSCILFNVGKTCLLMCYSTNTFNDDYTPTIFDNYKTNVKVNDIYIELGLWDTAGQEDYDRFRPLSYPQTDVVLVCFSLVHRPSFENVTHRWIPEISHHLPGIPIVLVGTKLDIRQDEEPNKFKQFDKKNHPVSFSEGQSLAKKIDAVKYLECSAKTQEGMNLVFEVAIKAVLFPSEHKHKRRSCILL</sequence>
<accession>A0A6J8AXR1</accession>
<organism evidence="3 4">
    <name type="scientific">Mytilus coruscus</name>
    <name type="common">Sea mussel</name>
    <dbReference type="NCBI Taxonomy" id="42192"/>
    <lineage>
        <taxon>Eukaryota</taxon>
        <taxon>Metazoa</taxon>
        <taxon>Spiralia</taxon>
        <taxon>Lophotrochozoa</taxon>
        <taxon>Mollusca</taxon>
        <taxon>Bivalvia</taxon>
        <taxon>Autobranchia</taxon>
        <taxon>Pteriomorphia</taxon>
        <taxon>Mytilida</taxon>
        <taxon>Mytiloidea</taxon>
        <taxon>Mytilidae</taxon>
        <taxon>Mytilinae</taxon>
        <taxon>Mytilus</taxon>
    </lineage>
</organism>
<gene>
    <name evidence="3" type="ORF">MCOR_11320</name>
</gene>
<dbReference type="SMART" id="SM00175">
    <property type="entry name" value="RAB"/>
    <property type="match status" value="3"/>
</dbReference>